<dbReference type="Proteomes" id="UP000765509">
    <property type="component" value="Unassembled WGS sequence"/>
</dbReference>
<evidence type="ECO:0000313" key="1">
    <source>
        <dbReference type="EMBL" id="MBW0483197.1"/>
    </source>
</evidence>
<name>A0A9Q3CII5_9BASI</name>
<gene>
    <name evidence="1" type="ORF">O181_022912</name>
</gene>
<comment type="caution">
    <text evidence="1">The sequence shown here is derived from an EMBL/GenBank/DDBJ whole genome shotgun (WGS) entry which is preliminary data.</text>
</comment>
<sequence>MSASRQCQLSHVSHEYVTQSPNPYQHHLQVLGNYNSWCKPAGWHEMTSAPPPDHLTPLPCLLSSMNWLPHPHLILSDPSHAYVPAPPSRYASAVVPPYLPPHFLPSLHSHGSLKIFLQCRHLISALTPPYASTPPLLNMLILPLHP</sequence>
<dbReference type="AlphaFoldDB" id="A0A9Q3CII5"/>
<keyword evidence="2" id="KW-1185">Reference proteome</keyword>
<organism evidence="1 2">
    <name type="scientific">Austropuccinia psidii MF-1</name>
    <dbReference type="NCBI Taxonomy" id="1389203"/>
    <lineage>
        <taxon>Eukaryota</taxon>
        <taxon>Fungi</taxon>
        <taxon>Dikarya</taxon>
        <taxon>Basidiomycota</taxon>
        <taxon>Pucciniomycotina</taxon>
        <taxon>Pucciniomycetes</taxon>
        <taxon>Pucciniales</taxon>
        <taxon>Sphaerophragmiaceae</taxon>
        <taxon>Austropuccinia</taxon>
    </lineage>
</organism>
<dbReference type="EMBL" id="AVOT02007116">
    <property type="protein sequence ID" value="MBW0483197.1"/>
    <property type="molecule type" value="Genomic_DNA"/>
</dbReference>
<proteinExistence type="predicted"/>
<protein>
    <submittedName>
        <fullName evidence="1">Uncharacterized protein</fullName>
    </submittedName>
</protein>
<accession>A0A9Q3CII5</accession>
<reference evidence="1" key="1">
    <citation type="submission" date="2021-03" db="EMBL/GenBank/DDBJ databases">
        <title>Draft genome sequence of rust myrtle Austropuccinia psidii MF-1, a brazilian biotype.</title>
        <authorList>
            <person name="Quecine M.C."/>
            <person name="Pachon D.M.R."/>
            <person name="Bonatelli M.L."/>
            <person name="Correr F.H."/>
            <person name="Franceschini L.M."/>
            <person name="Leite T.F."/>
            <person name="Margarido G.R.A."/>
            <person name="Almeida C.A."/>
            <person name="Ferrarezi J.A."/>
            <person name="Labate C.A."/>
        </authorList>
    </citation>
    <scope>NUCLEOTIDE SEQUENCE</scope>
    <source>
        <strain evidence="1">MF-1</strain>
    </source>
</reference>
<evidence type="ECO:0000313" key="2">
    <source>
        <dbReference type="Proteomes" id="UP000765509"/>
    </source>
</evidence>